<evidence type="ECO:0000256" key="3">
    <source>
        <dbReference type="ARBA" id="ARBA00015798"/>
    </source>
</evidence>
<dbReference type="GO" id="GO:0004660">
    <property type="term" value="F:protein farnesyltransferase activity"/>
    <property type="evidence" value="ECO:0007669"/>
    <property type="project" value="UniProtKB-UniRule"/>
</dbReference>
<dbReference type="GO" id="GO:0008270">
    <property type="term" value="F:zinc ion binding"/>
    <property type="evidence" value="ECO:0007669"/>
    <property type="project" value="UniProtKB-UniRule"/>
</dbReference>
<dbReference type="Proteomes" id="UP001054902">
    <property type="component" value="Unassembled WGS sequence"/>
</dbReference>
<comment type="catalytic activity">
    <reaction evidence="9">
        <text>L-cysteinyl-[protein] + (2E,6E)-farnesyl diphosphate = S-(2E,6E)-farnesyl-L-cysteinyl-[protein] + diphosphate</text>
        <dbReference type="Rhea" id="RHEA:13345"/>
        <dbReference type="Rhea" id="RHEA-COMP:10131"/>
        <dbReference type="Rhea" id="RHEA-COMP:11535"/>
        <dbReference type="ChEBI" id="CHEBI:29950"/>
        <dbReference type="ChEBI" id="CHEBI:33019"/>
        <dbReference type="ChEBI" id="CHEBI:86019"/>
        <dbReference type="ChEBI" id="CHEBI:175763"/>
    </reaction>
</comment>
<dbReference type="PANTHER" id="PTHR11774">
    <property type="entry name" value="GERANYLGERANYL TRANSFERASE TYPE BETA SUBUNIT"/>
    <property type="match status" value="1"/>
</dbReference>
<evidence type="ECO:0000256" key="1">
    <source>
        <dbReference type="ARBA" id="ARBA00010497"/>
    </source>
</evidence>
<dbReference type="CDD" id="cd02893">
    <property type="entry name" value="FTase"/>
    <property type="match status" value="1"/>
</dbReference>
<reference evidence="11 12" key="1">
    <citation type="journal article" date="2021" name="Sci. Rep.">
        <title>The genome of the diatom Chaetoceros tenuissimus carries an ancient integrated fragment of an extant virus.</title>
        <authorList>
            <person name="Hongo Y."/>
            <person name="Kimura K."/>
            <person name="Takaki Y."/>
            <person name="Yoshida Y."/>
            <person name="Baba S."/>
            <person name="Kobayashi G."/>
            <person name="Nagasaki K."/>
            <person name="Hano T."/>
            <person name="Tomaru Y."/>
        </authorList>
    </citation>
    <scope>NUCLEOTIDE SEQUENCE [LARGE SCALE GENOMIC DNA]</scope>
    <source>
        <strain evidence="11 12">NIES-3715</strain>
    </source>
</reference>
<gene>
    <name evidence="11" type="ORF">CTEN210_13968</name>
</gene>
<keyword evidence="12" id="KW-1185">Reference proteome</keyword>
<dbReference type="SUPFAM" id="SSF48239">
    <property type="entry name" value="Terpenoid cyclases/Protein prenyltransferases"/>
    <property type="match status" value="1"/>
</dbReference>
<keyword evidence="8 9" id="KW-0862">Zinc</keyword>
<comment type="similarity">
    <text evidence="1 9">Belongs to the protein prenyltransferase subunit beta family.</text>
</comment>
<evidence type="ECO:0000256" key="5">
    <source>
        <dbReference type="ARBA" id="ARBA00022679"/>
    </source>
</evidence>
<comment type="cofactor">
    <cofactor evidence="9">
        <name>Zn(2+)</name>
        <dbReference type="ChEBI" id="CHEBI:29105"/>
    </cofactor>
    <text evidence="9">Binds 1 zinc ion per subunit.</text>
</comment>
<evidence type="ECO:0000256" key="4">
    <source>
        <dbReference type="ARBA" id="ARBA00022602"/>
    </source>
</evidence>
<evidence type="ECO:0000256" key="6">
    <source>
        <dbReference type="ARBA" id="ARBA00022723"/>
    </source>
</evidence>
<keyword evidence="7" id="KW-0677">Repeat</keyword>
<evidence type="ECO:0000313" key="11">
    <source>
        <dbReference type="EMBL" id="GFH57492.1"/>
    </source>
</evidence>
<evidence type="ECO:0000256" key="7">
    <source>
        <dbReference type="ARBA" id="ARBA00022737"/>
    </source>
</evidence>
<dbReference type="InterPro" id="IPR045089">
    <property type="entry name" value="PGGT1B-like"/>
</dbReference>
<dbReference type="GO" id="GO:0097354">
    <property type="term" value="P:prenylation"/>
    <property type="evidence" value="ECO:0007669"/>
    <property type="project" value="UniProtKB-UniRule"/>
</dbReference>
<dbReference type="InterPro" id="IPR001330">
    <property type="entry name" value="Prenyltrans"/>
</dbReference>
<keyword evidence="4 9" id="KW-0637">Prenyltransferase</keyword>
<keyword evidence="5 9" id="KW-0808">Transferase</keyword>
<proteinExistence type="inferred from homology"/>
<organism evidence="11 12">
    <name type="scientific">Chaetoceros tenuissimus</name>
    <dbReference type="NCBI Taxonomy" id="426638"/>
    <lineage>
        <taxon>Eukaryota</taxon>
        <taxon>Sar</taxon>
        <taxon>Stramenopiles</taxon>
        <taxon>Ochrophyta</taxon>
        <taxon>Bacillariophyta</taxon>
        <taxon>Coscinodiscophyceae</taxon>
        <taxon>Chaetocerotophycidae</taxon>
        <taxon>Chaetocerotales</taxon>
        <taxon>Chaetocerotaceae</taxon>
        <taxon>Chaetoceros</taxon>
    </lineage>
</organism>
<keyword evidence="6 9" id="KW-0479">Metal-binding</keyword>
<dbReference type="EC" id="2.5.1.58" evidence="2 9"/>
<dbReference type="Pfam" id="PF00432">
    <property type="entry name" value="Prenyltrans"/>
    <property type="match status" value="1"/>
</dbReference>
<dbReference type="Gene3D" id="1.50.10.20">
    <property type="match status" value="1"/>
</dbReference>
<accession>A0AAD3D411</accession>
<protein>
    <recommendedName>
        <fullName evidence="3 9">Protein farnesyltransferase subunit beta</fullName>
        <shortName evidence="9">FTase-beta</shortName>
        <ecNumber evidence="2 9">2.5.1.58</ecNumber>
    </recommendedName>
</protein>
<name>A0AAD3D411_9STRA</name>
<comment type="function">
    <text evidence="9">Catalyzes the transfer of a farnesyl moiety from farnesyl diphosphate to a cysteine at the fourth position from the C-terminus of several proteins. The beta subunit is responsible for peptide-binding.</text>
</comment>
<dbReference type="PANTHER" id="PTHR11774:SF6">
    <property type="entry name" value="PROTEIN FARNESYLTRANSFERASE SUBUNIT BETA"/>
    <property type="match status" value="1"/>
</dbReference>
<dbReference type="EMBL" id="BLLK01000058">
    <property type="protein sequence ID" value="GFH57492.1"/>
    <property type="molecule type" value="Genomic_DNA"/>
</dbReference>
<evidence type="ECO:0000313" key="12">
    <source>
        <dbReference type="Proteomes" id="UP001054902"/>
    </source>
</evidence>
<evidence type="ECO:0000256" key="8">
    <source>
        <dbReference type="ARBA" id="ARBA00022833"/>
    </source>
</evidence>
<dbReference type="InterPro" id="IPR026872">
    <property type="entry name" value="FTB"/>
</dbReference>
<comment type="caution">
    <text evidence="11">The sequence shown here is derived from an EMBL/GenBank/DDBJ whole genome shotgun (WGS) entry which is preliminary data.</text>
</comment>
<sequence length="503" mass="55962">MASAEDDIQSRYSAGTTRYKSKHLISTESTRIQTSTENECQPFFIHIPSLDPSSKADLVRLGMLKEKNGEISPIIQLLREKHVKYANRPYTSPLPGSYISLDSSKPWIIYWTLHSLDLLDALPEEEDLCKIVSSLEACFATIQCNEKEGGGFGGSNGQIPHCATTYAAVNALSIIAGCSHSKVSSMAIELLESKRELLYNWYLSLREERIEDGALKCGYRMHHNGEVDVRATYCVFSVCRLLNILNADLIKGAMEHVVDCQTYEGGFGGEPFTTEAHGGYTFCAMAALMIIVGYRKDLNALSDCGVDVDALRDWIVYRQMGYEGGFQGRANKLVDGCYSFWVGGAVAMLGVDMHQSSTFRNHDSGIYSEIPDDIGMQRLYDDATSSLIDCEEGGLLCDQKLLQRYVLLCAQDVNGGLRDKPSKPRDFYHTCYNLSGLSASQHVLSSKPKNLGKSVGDGKLENDEATMYENEPENILHPTHPVYNIRVHRALQVISHFQKLEQL</sequence>
<dbReference type="GO" id="GO:0005965">
    <property type="term" value="C:protein farnesyltransferase complex"/>
    <property type="evidence" value="ECO:0007669"/>
    <property type="project" value="UniProtKB-UniRule"/>
</dbReference>
<feature type="domain" description="Prenyltransferase alpha-alpha toroid" evidence="10">
    <location>
        <begin position="77"/>
        <end position="485"/>
    </location>
</feature>
<dbReference type="InterPro" id="IPR008930">
    <property type="entry name" value="Terpenoid_cyclase/PrenylTrfase"/>
</dbReference>
<evidence type="ECO:0000256" key="2">
    <source>
        <dbReference type="ARBA" id="ARBA00012702"/>
    </source>
</evidence>
<comment type="subunit">
    <text evidence="9">Heterodimer of an alpha and a beta subunit.</text>
</comment>
<evidence type="ECO:0000259" key="10">
    <source>
        <dbReference type="Pfam" id="PF00432"/>
    </source>
</evidence>
<evidence type="ECO:0000256" key="9">
    <source>
        <dbReference type="RuleBase" id="RU365056"/>
    </source>
</evidence>
<dbReference type="AlphaFoldDB" id="A0AAD3D411"/>